<evidence type="ECO:0000313" key="3">
    <source>
        <dbReference type="EMBL" id="MPN03909.1"/>
    </source>
</evidence>
<sequence length="292" mass="32871">MAKIILVTGGAGHVGSHIIEQLILKNPTDKIISLDNYFNGNKKNHIAGAEYREGNTKDIEKIIPETPDIVFHLGEYARISPSFDEPEKVYEMNILGTFAVVEFCRKRKVKKLVYAASSTKFAANGEERNANPYSFTKATNVDLINNYGKWYNLPYAICYFYNAFGPRENGEGKYATLIAKYEKIYLENGSFPVNKPVTQKRNFTYVVDLAKGMILVAEKGNGDGYALNNQKAYSVEEIAKAFGGPIEYKDDYSGRQDSGEIPNSKAREELGWKTTLDVMDYINNFVNKNSKK</sequence>
<dbReference type="EMBL" id="VSSQ01049828">
    <property type="protein sequence ID" value="MPN03909.1"/>
    <property type="molecule type" value="Genomic_DNA"/>
</dbReference>
<proteinExistence type="inferred from homology"/>
<dbReference type="InterPro" id="IPR001509">
    <property type="entry name" value="Epimerase_deHydtase"/>
</dbReference>
<keyword evidence="3" id="KW-0413">Isomerase</keyword>
<dbReference type="SUPFAM" id="SSF51735">
    <property type="entry name" value="NAD(P)-binding Rossmann-fold domains"/>
    <property type="match status" value="1"/>
</dbReference>
<dbReference type="Gene3D" id="3.90.25.10">
    <property type="entry name" value="UDP-galactose 4-epimerase, domain 1"/>
    <property type="match status" value="1"/>
</dbReference>
<dbReference type="GO" id="GO:0003978">
    <property type="term" value="F:UDP-glucose 4-epimerase activity"/>
    <property type="evidence" value="ECO:0007669"/>
    <property type="project" value="UniProtKB-EC"/>
</dbReference>
<reference evidence="3" key="1">
    <citation type="submission" date="2019-08" db="EMBL/GenBank/DDBJ databases">
        <authorList>
            <person name="Kucharzyk K."/>
            <person name="Murdoch R.W."/>
            <person name="Higgins S."/>
            <person name="Loffler F."/>
        </authorList>
    </citation>
    <scope>NUCLEOTIDE SEQUENCE</scope>
</reference>
<evidence type="ECO:0000259" key="2">
    <source>
        <dbReference type="Pfam" id="PF01370"/>
    </source>
</evidence>
<dbReference type="PANTHER" id="PTHR43000">
    <property type="entry name" value="DTDP-D-GLUCOSE 4,6-DEHYDRATASE-RELATED"/>
    <property type="match status" value="1"/>
</dbReference>
<gene>
    <name evidence="3" type="primary">lnpD_11</name>
    <name evidence="3" type="ORF">SDC9_151144</name>
</gene>
<feature type="domain" description="NAD-dependent epimerase/dehydratase" evidence="2">
    <location>
        <begin position="5"/>
        <end position="221"/>
    </location>
</feature>
<organism evidence="3">
    <name type="scientific">bioreactor metagenome</name>
    <dbReference type="NCBI Taxonomy" id="1076179"/>
    <lineage>
        <taxon>unclassified sequences</taxon>
        <taxon>metagenomes</taxon>
        <taxon>ecological metagenomes</taxon>
    </lineage>
</organism>
<dbReference type="InterPro" id="IPR036291">
    <property type="entry name" value="NAD(P)-bd_dom_sf"/>
</dbReference>
<dbReference type="AlphaFoldDB" id="A0A645ERV7"/>
<dbReference type="EC" id="5.1.3.2" evidence="3"/>
<evidence type="ECO:0000256" key="1">
    <source>
        <dbReference type="ARBA" id="ARBA00007637"/>
    </source>
</evidence>
<name>A0A645ERV7_9ZZZZ</name>
<accession>A0A645ERV7</accession>
<dbReference type="Gene3D" id="3.40.50.720">
    <property type="entry name" value="NAD(P)-binding Rossmann-like Domain"/>
    <property type="match status" value="1"/>
</dbReference>
<protein>
    <submittedName>
        <fullName evidence="3">UDP-glucose 4-epimerase</fullName>
        <ecNumber evidence="3">5.1.3.2</ecNumber>
    </submittedName>
</protein>
<dbReference type="Pfam" id="PF01370">
    <property type="entry name" value="Epimerase"/>
    <property type="match status" value="1"/>
</dbReference>
<comment type="caution">
    <text evidence="3">The sequence shown here is derived from an EMBL/GenBank/DDBJ whole genome shotgun (WGS) entry which is preliminary data.</text>
</comment>
<comment type="similarity">
    <text evidence="1">Belongs to the NAD(P)-dependent epimerase/dehydratase family.</text>
</comment>